<proteinExistence type="predicted"/>
<comment type="caution">
    <text evidence="2">The sequence shown here is derived from an EMBL/GenBank/DDBJ whole genome shotgun (WGS) entry which is preliminary data.</text>
</comment>
<organism evidence="2 3">
    <name type="scientific">Vanilla planifolia</name>
    <name type="common">Vanilla</name>
    <dbReference type="NCBI Taxonomy" id="51239"/>
    <lineage>
        <taxon>Eukaryota</taxon>
        <taxon>Viridiplantae</taxon>
        <taxon>Streptophyta</taxon>
        <taxon>Embryophyta</taxon>
        <taxon>Tracheophyta</taxon>
        <taxon>Spermatophyta</taxon>
        <taxon>Magnoliopsida</taxon>
        <taxon>Liliopsida</taxon>
        <taxon>Asparagales</taxon>
        <taxon>Orchidaceae</taxon>
        <taxon>Vanilloideae</taxon>
        <taxon>Vanilleae</taxon>
        <taxon>Vanilla</taxon>
    </lineage>
</organism>
<evidence type="ECO:0000313" key="3">
    <source>
        <dbReference type="Proteomes" id="UP000639772"/>
    </source>
</evidence>
<evidence type="ECO:0000313" key="2">
    <source>
        <dbReference type="EMBL" id="KAG0458875.1"/>
    </source>
</evidence>
<dbReference type="EMBL" id="JADCNM010000012">
    <property type="protein sequence ID" value="KAG0458875.1"/>
    <property type="molecule type" value="Genomic_DNA"/>
</dbReference>
<evidence type="ECO:0000256" key="1">
    <source>
        <dbReference type="SAM" id="MobiDB-lite"/>
    </source>
</evidence>
<name>A0A835UF84_VANPL</name>
<protein>
    <submittedName>
        <fullName evidence="2">Uncharacterized protein</fullName>
    </submittedName>
</protein>
<gene>
    <name evidence="2" type="ORF">HPP92_022003</name>
</gene>
<feature type="compositionally biased region" description="Polar residues" evidence="1">
    <location>
        <begin position="16"/>
        <end position="26"/>
    </location>
</feature>
<feature type="region of interest" description="Disordered" evidence="1">
    <location>
        <begin position="1"/>
        <end position="26"/>
    </location>
</feature>
<accession>A0A835UF84</accession>
<dbReference type="AlphaFoldDB" id="A0A835UF84"/>
<sequence length="133" mass="14238">MSPSKSLLTRCGGPEFSSQTTHGLQLHSSSDSLEPILSHRGLRSNSLYLLLTMDCCWLSEPNRGRAHLASIINTSIPATIKNRREKEAFHGSFPCFVGDLHLCFRVLGNGQAARSARCTIVGSVAGGGPNTAT</sequence>
<dbReference type="Proteomes" id="UP000639772">
    <property type="component" value="Chromosome 12"/>
</dbReference>
<reference evidence="2 3" key="1">
    <citation type="journal article" date="2020" name="Nat. Food">
        <title>A phased Vanilla planifolia genome enables genetic improvement of flavour and production.</title>
        <authorList>
            <person name="Hasing T."/>
            <person name="Tang H."/>
            <person name="Brym M."/>
            <person name="Khazi F."/>
            <person name="Huang T."/>
            <person name="Chambers A.H."/>
        </authorList>
    </citation>
    <scope>NUCLEOTIDE SEQUENCE [LARGE SCALE GENOMIC DNA]</scope>
    <source>
        <tissue evidence="2">Leaf</tissue>
    </source>
</reference>